<dbReference type="InterPro" id="IPR018728">
    <property type="entry name" value="DUF2268"/>
</dbReference>
<keyword evidence="3" id="KW-1185">Reference proteome</keyword>
<keyword evidence="2" id="KW-0614">Plasmid</keyword>
<dbReference type="eggNOG" id="COG5504">
    <property type="taxonomic scope" value="Bacteria"/>
</dbReference>
<organism evidence="2 3">
    <name type="scientific">Alkalihalophilus pseudofirmus (strain ATCC BAA-2126 / JCM 17055 / OF4)</name>
    <name type="common">Bacillus pseudofirmus</name>
    <dbReference type="NCBI Taxonomy" id="398511"/>
    <lineage>
        <taxon>Bacteria</taxon>
        <taxon>Bacillati</taxon>
        <taxon>Bacillota</taxon>
        <taxon>Bacilli</taxon>
        <taxon>Bacillales</taxon>
        <taxon>Bacillaceae</taxon>
        <taxon>Alkalihalophilus</taxon>
    </lineage>
</organism>
<keyword evidence="2" id="KW-0645">Protease</keyword>
<evidence type="ECO:0000313" key="2">
    <source>
        <dbReference type="EMBL" id="ADC52271.1"/>
    </source>
</evidence>
<dbReference type="KEGG" id="bpf:BpOF4_21379"/>
<proteinExistence type="predicted"/>
<protein>
    <submittedName>
        <fullName evidence="2">Zinc dependent protease</fullName>
    </submittedName>
</protein>
<dbReference type="EMBL" id="CP001879">
    <property type="protein sequence ID" value="ADC52271.1"/>
    <property type="molecule type" value="Genomic_DNA"/>
</dbReference>
<dbReference type="Pfam" id="PF10026">
    <property type="entry name" value="DUF2268"/>
    <property type="match status" value="1"/>
</dbReference>
<dbReference type="RefSeq" id="WP_012961180.1">
    <property type="nucleotide sequence ID" value="NC_013792.1"/>
</dbReference>
<reference evidence="2 3" key="1">
    <citation type="journal article" date="2011" name="Environ. Microbiol.">
        <title>Genome of alkaliphilic Bacillus pseudofirmus OF4 reveals adaptations that support the ability to grow in an external pH range from 7.5 to 11.4.</title>
        <authorList>
            <person name="Janto B."/>
            <person name="Ahmed A."/>
            <person name="Ito M."/>
            <person name="Liu J."/>
            <person name="Hicks D.B."/>
            <person name="Pagni S."/>
            <person name="Fackelmayer O.J."/>
            <person name="Smith T.A."/>
            <person name="Earl J."/>
            <person name="Elbourne L.D."/>
            <person name="Hassan K."/>
            <person name="Paulsen I.T."/>
            <person name="Kolsto A.B."/>
            <person name="Tourasse N.J."/>
            <person name="Ehrlich G.D."/>
            <person name="Boissy R."/>
            <person name="Ivey D.M."/>
            <person name="Li G."/>
            <person name="Xue Y."/>
            <person name="Ma Y."/>
            <person name="Hu F.Z."/>
            <person name="Krulwich T.A."/>
        </authorList>
    </citation>
    <scope>NUCLEOTIDE SEQUENCE [LARGE SCALE GENOMIC DNA]</scope>
    <source>
        <strain evidence="3">ATCC BAA-2126 / JCM 17055 / OF4</strain>
    </source>
</reference>
<evidence type="ECO:0000259" key="1">
    <source>
        <dbReference type="Pfam" id="PF10026"/>
    </source>
</evidence>
<keyword evidence="2" id="KW-0378">Hydrolase</keyword>
<geneLocation type="plasmid" evidence="2 3">
    <name>pBpOF4-01</name>
</geneLocation>
<dbReference type="Proteomes" id="UP000001544">
    <property type="component" value="Plasmid pBpOF4-01"/>
</dbReference>
<dbReference type="GO" id="GO:0006508">
    <property type="term" value="P:proteolysis"/>
    <property type="evidence" value="ECO:0007669"/>
    <property type="project" value="UniProtKB-KW"/>
</dbReference>
<name>D3G1P5_ALKPO</name>
<sequence>MAVNILDTKHIFVGLIKGSQDMNLEDNINKCQLDYSYQELLAFGLVNENVSLPYLREYIDFLDTLNIEGIIKKAINIVATHTKAIQTNIVILPLDPQNQFYIHYMGGIVAHTNGANTIYIYLSPSNKLKSFVNRLESIIVHEYQHILRNYHSSPNATLLDVLIDEGLSELFVKVLLGEDRLGAWAKWNSNNIIKKNKELIEEYLYTTNPHTIRTIMNGSEELGIPLWLGYSVGFSILDFHWLNKNNDLNALVKMKAEEIYNHDSF</sequence>
<dbReference type="AlphaFoldDB" id="D3G1P5"/>
<accession>D3G1P5</accession>
<dbReference type="GO" id="GO:0008233">
    <property type="term" value="F:peptidase activity"/>
    <property type="evidence" value="ECO:0007669"/>
    <property type="project" value="UniProtKB-KW"/>
</dbReference>
<evidence type="ECO:0000313" key="3">
    <source>
        <dbReference type="Proteomes" id="UP000001544"/>
    </source>
</evidence>
<dbReference type="HOGENOM" id="CLU_1048285_0_0_9"/>
<feature type="domain" description="DUF2268" evidence="1">
    <location>
        <begin position="69"/>
        <end position="260"/>
    </location>
</feature>
<gene>
    <name evidence="2" type="ordered locus">BpOF4_21379</name>
</gene>